<evidence type="ECO:0000259" key="9">
    <source>
        <dbReference type="Pfam" id="PF08662"/>
    </source>
</evidence>
<dbReference type="AlphaFoldDB" id="S8EDB0"/>
<evidence type="ECO:0000313" key="10">
    <source>
        <dbReference type="EMBL" id="EPS73953.1"/>
    </source>
</evidence>
<dbReference type="GO" id="GO:0003729">
    <property type="term" value="F:mRNA binding"/>
    <property type="evidence" value="ECO:0007669"/>
    <property type="project" value="TreeGrafter"/>
</dbReference>
<feature type="region of interest" description="Disordered" evidence="8">
    <location>
        <begin position="436"/>
        <end position="463"/>
    </location>
</feature>
<keyword evidence="7" id="KW-0648">Protein biosynthesis</keyword>
<dbReference type="GO" id="GO:0003743">
    <property type="term" value="F:translation initiation factor activity"/>
    <property type="evidence" value="ECO:0007669"/>
    <property type="project" value="UniProtKB-KW"/>
</dbReference>
<evidence type="ECO:0000256" key="3">
    <source>
        <dbReference type="ARBA" id="ARBA00022540"/>
    </source>
</evidence>
<dbReference type="InterPro" id="IPR013979">
    <property type="entry name" value="TIF_beta_prop-like"/>
</dbReference>
<name>S8EDB0_9LAMI</name>
<keyword evidence="6" id="KW-0810">Translation regulation</keyword>
<feature type="domain" description="Translation initiation factor beta propellor-like" evidence="9">
    <location>
        <begin position="217"/>
        <end position="410"/>
    </location>
</feature>
<keyword evidence="11" id="KW-1185">Reference proteome</keyword>
<evidence type="ECO:0000256" key="7">
    <source>
        <dbReference type="ARBA" id="ARBA00022917"/>
    </source>
</evidence>
<evidence type="ECO:0000256" key="4">
    <source>
        <dbReference type="ARBA" id="ARBA00022574"/>
    </source>
</evidence>
<dbReference type="PANTHER" id="PTHR13227">
    <property type="entry name" value="EUKARYOTIC TRANSLATION INITIATION FACTOR 2A"/>
    <property type="match status" value="1"/>
</dbReference>
<sequence>MAVVEAPPSLHILIRGAEGLSIWNGPPFVGGQPDAKLDKVSCTSAKFSEDGSRIMVLRSDSLISIYDARTLAEIRSLQVPNVLAVSISPNGSYLQTFQKPASPQDKNIVVWNIKSGESVYQVFQKNMTKASWPSIQFSSDEGVACRLATNELQFFDPKDLSKGIIYRLRVPGIAAVEVSRSPGSYVATFVPESKGMPASVQIFASSQELQSQPVARKSFFRCSSVQLKWNSGSTGLLIIVQSDVDKTNQSYYGESKLNYLTTDGVYEGLVPLRKEGPVHDVQWSVSGKEFAVVYGFMPAMATIFDRKCNPLMELGSGPYNTIRWNPKGRFLCLAGFGNLPGDMAFWDYIEKRKLGATKAELSVTSEWSPDGRYFMTATTAPRLQVDNGVKIFFPDGSLYFKKMVDKLFQAEWKPECGDKFGDVSAVLDSLKLGEADDKASRREPAIPSNVSSSTKPAAYRPPHAKAAAAIQAEV</sequence>
<evidence type="ECO:0000256" key="8">
    <source>
        <dbReference type="SAM" id="MobiDB-lite"/>
    </source>
</evidence>
<comment type="caution">
    <text evidence="10">The sequence shown here is derived from an EMBL/GenBank/DDBJ whole genome shotgun (WGS) entry which is preliminary data.</text>
</comment>
<dbReference type="GO" id="GO:0022627">
    <property type="term" value="C:cytosolic small ribosomal subunit"/>
    <property type="evidence" value="ECO:0007669"/>
    <property type="project" value="TreeGrafter"/>
</dbReference>
<dbReference type="FunFam" id="2.130.10.10:FF:000599">
    <property type="entry name" value="Eukaryotic translation initiation factor 2A"/>
    <property type="match status" value="1"/>
</dbReference>
<dbReference type="InterPro" id="IPR011387">
    <property type="entry name" value="TIF2A"/>
</dbReference>
<accession>S8EDB0</accession>
<evidence type="ECO:0000256" key="1">
    <source>
        <dbReference type="ARBA" id="ARBA00009573"/>
    </source>
</evidence>
<dbReference type="OrthoDB" id="2194683at2759"/>
<dbReference type="InterPro" id="IPR015943">
    <property type="entry name" value="WD40/YVTN_repeat-like_dom_sf"/>
</dbReference>
<dbReference type="PANTHER" id="PTHR13227:SF0">
    <property type="entry name" value="EUKARYOTIC TRANSLATION INITIATION FACTOR 2A"/>
    <property type="match status" value="1"/>
</dbReference>
<keyword evidence="3" id="KW-0396">Initiation factor</keyword>
<gene>
    <name evidence="10" type="ORF">M569_00803</name>
</gene>
<keyword evidence="4" id="KW-0853">WD repeat</keyword>
<evidence type="ECO:0000256" key="6">
    <source>
        <dbReference type="ARBA" id="ARBA00022845"/>
    </source>
</evidence>
<dbReference type="SUPFAM" id="SSF82171">
    <property type="entry name" value="DPP6 N-terminal domain-like"/>
    <property type="match status" value="1"/>
</dbReference>
<evidence type="ECO:0000256" key="2">
    <source>
        <dbReference type="ARBA" id="ARBA00013819"/>
    </source>
</evidence>
<dbReference type="PIRSF" id="PIRSF017222">
    <property type="entry name" value="eIF2A"/>
    <property type="match status" value="1"/>
</dbReference>
<comment type="similarity">
    <text evidence="1">Belongs to the WD repeat EIF2A family.</text>
</comment>
<dbReference type="Pfam" id="PF08662">
    <property type="entry name" value="eIF2A"/>
    <property type="match status" value="1"/>
</dbReference>
<feature type="non-terminal residue" evidence="10">
    <location>
        <position position="474"/>
    </location>
</feature>
<evidence type="ECO:0000256" key="5">
    <source>
        <dbReference type="ARBA" id="ARBA00022737"/>
    </source>
</evidence>
<proteinExistence type="inferred from homology"/>
<dbReference type="Gene3D" id="2.130.10.10">
    <property type="entry name" value="YVTN repeat-like/Quinoprotein amine dehydrogenase"/>
    <property type="match status" value="1"/>
</dbReference>
<reference evidence="10 11" key="1">
    <citation type="journal article" date="2013" name="BMC Genomics">
        <title>The miniature genome of a carnivorous plant Genlisea aurea contains a low number of genes and short non-coding sequences.</title>
        <authorList>
            <person name="Leushkin E.V."/>
            <person name="Sutormin R.A."/>
            <person name="Nabieva E.R."/>
            <person name="Penin A.A."/>
            <person name="Kondrashov A.S."/>
            <person name="Logacheva M.D."/>
        </authorList>
    </citation>
    <scope>NUCLEOTIDE SEQUENCE [LARGE SCALE GENOMIC DNA]</scope>
</reference>
<organism evidence="10 11">
    <name type="scientific">Genlisea aurea</name>
    <dbReference type="NCBI Taxonomy" id="192259"/>
    <lineage>
        <taxon>Eukaryota</taxon>
        <taxon>Viridiplantae</taxon>
        <taxon>Streptophyta</taxon>
        <taxon>Embryophyta</taxon>
        <taxon>Tracheophyta</taxon>
        <taxon>Spermatophyta</taxon>
        <taxon>Magnoliopsida</taxon>
        <taxon>eudicotyledons</taxon>
        <taxon>Gunneridae</taxon>
        <taxon>Pentapetalae</taxon>
        <taxon>asterids</taxon>
        <taxon>lamiids</taxon>
        <taxon>Lamiales</taxon>
        <taxon>Lentibulariaceae</taxon>
        <taxon>Genlisea</taxon>
    </lineage>
</organism>
<dbReference type="GO" id="GO:0043022">
    <property type="term" value="F:ribosome binding"/>
    <property type="evidence" value="ECO:0007669"/>
    <property type="project" value="TreeGrafter"/>
</dbReference>
<dbReference type="Proteomes" id="UP000015453">
    <property type="component" value="Unassembled WGS sequence"/>
</dbReference>
<protein>
    <recommendedName>
        <fullName evidence="2">Eukaryotic translation initiation factor 2A</fullName>
    </recommendedName>
</protein>
<dbReference type="GO" id="GO:0006417">
    <property type="term" value="P:regulation of translation"/>
    <property type="evidence" value="ECO:0007669"/>
    <property type="project" value="UniProtKB-KW"/>
</dbReference>
<dbReference type="EMBL" id="AUSU01000233">
    <property type="protein sequence ID" value="EPS73953.1"/>
    <property type="molecule type" value="Genomic_DNA"/>
</dbReference>
<dbReference type="GO" id="GO:0000049">
    <property type="term" value="F:tRNA binding"/>
    <property type="evidence" value="ECO:0007669"/>
    <property type="project" value="TreeGrafter"/>
</dbReference>
<evidence type="ECO:0000313" key="11">
    <source>
        <dbReference type="Proteomes" id="UP000015453"/>
    </source>
</evidence>
<keyword evidence="5" id="KW-0677">Repeat</keyword>